<dbReference type="Proteomes" id="UP000283509">
    <property type="component" value="Unassembled WGS sequence"/>
</dbReference>
<dbReference type="GO" id="GO:0005576">
    <property type="term" value="C:extracellular region"/>
    <property type="evidence" value="ECO:0007669"/>
    <property type="project" value="UniProtKB-SubCell"/>
</dbReference>
<dbReference type="Pfam" id="PF03098">
    <property type="entry name" value="An_peroxidase"/>
    <property type="match status" value="1"/>
</dbReference>
<dbReference type="GO" id="GO:0004601">
    <property type="term" value="F:peroxidase activity"/>
    <property type="evidence" value="ECO:0007669"/>
    <property type="project" value="UniProtKB-KW"/>
</dbReference>
<dbReference type="PANTHER" id="PTHR11475">
    <property type="entry name" value="OXIDASE/PEROXIDASE"/>
    <property type="match status" value="1"/>
</dbReference>
<feature type="chain" id="PRO_5018711786" evidence="5">
    <location>
        <begin position="24"/>
        <end position="565"/>
    </location>
</feature>
<dbReference type="EMBL" id="QCYY01001202">
    <property type="protein sequence ID" value="ROT79692.1"/>
    <property type="molecule type" value="Genomic_DNA"/>
</dbReference>
<evidence type="ECO:0000256" key="5">
    <source>
        <dbReference type="SAM" id="SignalP"/>
    </source>
</evidence>
<comment type="subcellular location">
    <subcellularLocation>
        <location evidence="1">Secreted</location>
    </subcellularLocation>
</comment>
<keyword evidence="7" id="KW-1185">Reference proteome</keyword>
<dbReference type="GO" id="GO:0020037">
    <property type="term" value="F:heme binding"/>
    <property type="evidence" value="ECO:0007669"/>
    <property type="project" value="InterPro"/>
</dbReference>
<name>A0A3R7MDH2_PENVA</name>
<gene>
    <name evidence="6" type="ORF">C7M84_001587</name>
</gene>
<dbReference type="GO" id="GO:0006979">
    <property type="term" value="P:response to oxidative stress"/>
    <property type="evidence" value="ECO:0007669"/>
    <property type="project" value="InterPro"/>
</dbReference>
<evidence type="ECO:0000256" key="4">
    <source>
        <dbReference type="ARBA" id="ARBA00023180"/>
    </source>
</evidence>
<dbReference type="PROSITE" id="PS50292">
    <property type="entry name" value="PEROXIDASE_3"/>
    <property type="match status" value="1"/>
</dbReference>
<dbReference type="PRINTS" id="PR00457">
    <property type="entry name" value="ANPEROXIDASE"/>
</dbReference>
<keyword evidence="2" id="KW-0964">Secreted</keyword>
<dbReference type="InterPro" id="IPR010255">
    <property type="entry name" value="Haem_peroxidase_sf"/>
</dbReference>
<keyword evidence="5" id="KW-0732">Signal</keyword>
<dbReference type="InterPro" id="IPR037120">
    <property type="entry name" value="Haem_peroxidase_sf_animal"/>
</dbReference>
<evidence type="ECO:0000256" key="2">
    <source>
        <dbReference type="ARBA" id="ARBA00022525"/>
    </source>
</evidence>
<evidence type="ECO:0000256" key="3">
    <source>
        <dbReference type="ARBA" id="ARBA00022559"/>
    </source>
</evidence>
<reference evidence="6 7" key="2">
    <citation type="submission" date="2019-01" db="EMBL/GenBank/DDBJ databases">
        <title>The decoding of complex shrimp genome reveals the adaptation for benthos swimmer, frequently molting mechanism and breeding impact on genome.</title>
        <authorList>
            <person name="Sun Y."/>
            <person name="Gao Y."/>
            <person name="Yu Y."/>
        </authorList>
    </citation>
    <scope>NUCLEOTIDE SEQUENCE [LARGE SCALE GENOMIC DNA]</scope>
    <source>
        <tissue evidence="6">Muscle</tissue>
    </source>
</reference>
<feature type="signal peptide" evidence="5">
    <location>
        <begin position="1"/>
        <end position="23"/>
    </location>
</feature>
<evidence type="ECO:0000313" key="6">
    <source>
        <dbReference type="EMBL" id="ROT79692.1"/>
    </source>
</evidence>
<evidence type="ECO:0000313" key="7">
    <source>
        <dbReference type="Proteomes" id="UP000283509"/>
    </source>
</evidence>
<reference evidence="6 7" key="1">
    <citation type="submission" date="2018-04" db="EMBL/GenBank/DDBJ databases">
        <authorList>
            <person name="Zhang X."/>
            <person name="Yuan J."/>
            <person name="Li F."/>
            <person name="Xiang J."/>
        </authorList>
    </citation>
    <scope>NUCLEOTIDE SEQUENCE [LARGE SCALE GENOMIC DNA]</scope>
    <source>
        <tissue evidence="6">Muscle</tissue>
    </source>
</reference>
<sequence>MQKTSLIFVAAALAALLTPIVEANSEGHGEVIYPSRCNAFLHFRSIDGTCNNLRNPTWGAAYEPYRRLAGHNYGDGISSLPTASDGAELPTARLVSLAVGSLPNSSPASRSFLHVLFGFFLALDVTATPLLADADGQPTSCCPKFSNAHRGQIHPDCASVILSATGPSFSELEQLCMEFLRSAPAAKCESGPRDQVNAATAYLDASMVYGSARRTRSTDDGHVRVTDENVFNRFQFLYAPDVWPLVNMFYRMVTRYHNNVADRLKEINVDWDGERLFQETRRIVVAQLQHVVYNEYLPKILGPDAMNKYELTPLTGSERREDYDASENAATSSEFETAALRFSQSQRPESIEFANGEVTEVELSSPTLAESLEHTPSQVLRAVSRQAASKVVFAKELYFGIDLLARSIQRGRDHGLGGYAAVRAARDNTEINTFDDLTESLGQDVSNNLKTVYNDVRDIDLLIGGAFEQPVPDGVLGPTFTSVLAEQFSRILKADRYWYETNIKETRFKDDQLEALHSTTLAAIMCDAFPELEEIQERPFEVVSAENKLVPCKRVPLVGLEAWKP</sequence>
<dbReference type="Gene3D" id="1.10.640.10">
    <property type="entry name" value="Haem peroxidase domain superfamily, animal type"/>
    <property type="match status" value="1"/>
</dbReference>
<dbReference type="OrthoDB" id="823504at2759"/>
<dbReference type="AlphaFoldDB" id="A0A3R7MDH2"/>
<organism evidence="6 7">
    <name type="scientific">Penaeus vannamei</name>
    <name type="common">Whiteleg shrimp</name>
    <name type="synonym">Litopenaeus vannamei</name>
    <dbReference type="NCBI Taxonomy" id="6689"/>
    <lineage>
        <taxon>Eukaryota</taxon>
        <taxon>Metazoa</taxon>
        <taxon>Ecdysozoa</taxon>
        <taxon>Arthropoda</taxon>
        <taxon>Crustacea</taxon>
        <taxon>Multicrustacea</taxon>
        <taxon>Malacostraca</taxon>
        <taxon>Eumalacostraca</taxon>
        <taxon>Eucarida</taxon>
        <taxon>Decapoda</taxon>
        <taxon>Dendrobranchiata</taxon>
        <taxon>Penaeoidea</taxon>
        <taxon>Penaeidae</taxon>
        <taxon>Penaeus</taxon>
    </lineage>
</organism>
<proteinExistence type="predicted"/>
<accession>A0A3R7MDH2</accession>
<keyword evidence="3 6" id="KW-0575">Peroxidase</keyword>
<dbReference type="PANTHER" id="PTHR11475:SF4">
    <property type="entry name" value="CHORION PEROXIDASE"/>
    <property type="match status" value="1"/>
</dbReference>
<comment type="caution">
    <text evidence="6">The sequence shown here is derived from an EMBL/GenBank/DDBJ whole genome shotgun (WGS) entry which is preliminary data.</text>
</comment>
<evidence type="ECO:0000256" key="1">
    <source>
        <dbReference type="ARBA" id="ARBA00004613"/>
    </source>
</evidence>
<keyword evidence="3 6" id="KW-0560">Oxidoreductase</keyword>
<dbReference type="SUPFAM" id="SSF48113">
    <property type="entry name" value="Heme-dependent peroxidases"/>
    <property type="match status" value="1"/>
</dbReference>
<keyword evidence="4" id="KW-0325">Glycoprotein</keyword>
<dbReference type="InterPro" id="IPR019791">
    <property type="entry name" value="Haem_peroxidase_animal"/>
</dbReference>
<protein>
    <submittedName>
        <fullName evidence="6">Putative peroxidase-like isoform X5</fullName>
    </submittedName>
</protein>